<sequence>MNQTIEVEPQPRIDTLVRLAAGGEGRRTEYVGTVWFDGKPEITGLFLRRPRDAPRGIRTPSFSASFFVPDSLAYHRAALGDASLAISVQLQASGEIGAIVGAAALFADDPSGSPTWIQVHVHGHVAWPAGIGYRIVALTPLDAVR</sequence>
<dbReference type="Proteomes" id="UP000192411">
    <property type="component" value="Unassembled WGS sequence"/>
</dbReference>
<protein>
    <submittedName>
        <fullName evidence="1">Uncharacterized protein</fullName>
    </submittedName>
</protein>
<dbReference type="OrthoDB" id="4578747at2"/>
<evidence type="ECO:0000313" key="2">
    <source>
        <dbReference type="Proteomes" id="UP000192411"/>
    </source>
</evidence>
<comment type="caution">
    <text evidence="1">The sequence shown here is derived from an EMBL/GenBank/DDBJ whole genome shotgun (WGS) entry which is preliminary data.</text>
</comment>
<organism evidence="1 2">
    <name type="scientific">Mycolicibacterium tusciae</name>
    <dbReference type="NCBI Taxonomy" id="75922"/>
    <lineage>
        <taxon>Bacteria</taxon>
        <taxon>Bacillati</taxon>
        <taxon>Actinomycetota</taxon>
        <taxon>Actinomycetes</taxon>
        <taxon>Mycobacteriales</taxon>
        <taxon>Mycobacteriaceae</taxon>
        <taxon>Mycolicibacterium</taxon>
    </lineage>
</organism>
<dbReference type="AlphaFoldDB" id="A0A1X0K0U8"/>
<dbReference type="EMBL" id="MVIM01000001">
    <property type="protein sequence ID" value="ORB68763.1"/>
    <property type="molecule type" value="Genomic_DNA"/>
</dbReference>
<proteinExistence type="predicted"/>
<keyword evidence="2" id="KW-1185">Reference proteome</keyword>
<dbReference type="RefSeq" id="WP_083123577.1">
    <property type="nucleotide sequence ID" value="NZ_MVIM01000001.1"/>
</dbReference>
<dbReference type="STRING" id="75922.BST47_02380"/>
<name>A0A1X0K0U8_9MYCO</name>
<evidence type="ECO:0000313" key="1">
    <source>
        <dbReference type="EMBL" id="ORB68763.1"/>
    </source>
</evidence>
<dbReference type="eggNOG" id="ENOG5031ZG4">
    <property type="taxonomic scope" value="Bacteria"/>
</dbReference>
<reference evidence="1 2" key="1">
    <citation type="submission" date="2017-02" db="EMBL/GenBank/DDBJ databases">
        <title>The new phylogeny of genus Mycobacterium.</title>
        <authorList>
            <person name="Tortoli E."/>
            <person name="Trovato A."/>
            <person name="Cirillo D.M."/>
        </authorList>
    </citation>
    <scope>NUCLEOTIDE SEQUENCE [LARGE SCALE GENOMIC DNA]</scope>
    <source>
        <strain evidence="1 2">DSM 44338</strain>
    </source>
</reference>
<gene>
    <name evidence="1" type="ORF">BST47_02380</name>
</gene>
<accession>A0A1X0K0U8</accession>